<feature type="compositionally biased region" description="Acidic residues" evidence="1">
    <location>
        <begin position="195"/>
        <end position="211"/>
    </location>
</feature>
<keyword evidence="4" id="KW-1185">Reference proteome</keyword>
<feature type="compositionally biased region" description="Low complexity" evidence="1">
    <location>
        <begin position="1052"/>
        <end position="1080"/>
    </location>
</feature>
<protein>
    <recommendedName>
        <fullName evidence="2">DUF6532 domain-containing protein</fullName>
    </recommendedName>
</protein>
<dbReference type="InterPro" id="IPR045341">
    <property type="entry name" value="DUF6532"/>
</dbReference>
<feature type="region of interest" description="Disordered" evidence="1">
    <location>
        <begin position="191"/>
        <end position="211"/>
    </location>
</feature>
<dbReference type="Proteomes" id="UP001150217">
    <property type="component" value="Unassembled WGS sequence"/>
</dbReference>
<feature type="compositionally biased region" description="Basic and acidic residues" evidence="1">
    <location>
        <begin position="44"/>
        <end position="66"/>
    </location>
</feature>
<sequence length="1230" mass="134468">MSSRWASRQSGGNKPVDTVVASSPTNENPHETRSRKRKSTGSKPDNRELETEQPAKRLHGSRKEDTILASVSTPQFPRRQRNKNKNVLAPTPLDSAIQPMEATQEMPTPTRKPQRNTRTKLSATPRGILALTGADTPKSRGRVAAKTPVITQTLNQIRSKPEGVLSLYNQMMRMKESDLLFNQRHTRQEIKEAQEGNDSDQDSDLNGDIGDIDCEVERQNDSEAAKHFNEEAAQFPTRSHGRKNRTGDTGMVNNRSRQVEVEEDIEEALSSSEDDVPKLAPVTKVQRMAAKLAVELPVVSTKDADMPAPTSTLPQFQSAEPAWLPHTNLILKPSTDATWSYRLDLKAQNAQVRSVVKAARSRATLELVTNGEECGLQTSGLNAITLGALIQCADELGFDADLDLSHRLEEGDHTTYARPLIKYVAQRVILERRTLKTGFSSVVLTAFGLDYSEAGIEEAKQLVANSDYIYQLLPSGLYDYARPFSHNVIYKYLSAALFSSTKYSKLITSRKASIFVSSLPHKPLELELPKAMVAMASCVIHSILQDHAKFTEENFPPTGLHSQWSTFMAILTNLETASRVNYHKLMHKLYLQSSRTVAPTEHGLSQDQILQRINLTAFAANGGDDDSSRSSSESDPVHGGSNDGECTISLSGDGMADSLTANERKAGVFWPELDCKGCQEFAESHHALAKGAPPVQIPEDGPGLELGIQPTNSLAVFRAEVERLFALIPPDSITPHASDSEKTVGPPRNTSRWYSTVYEDMKQLLIDLGHSDPRELNAIMHWATPIRNIMIQNWSQMVRHNLTLSTVTHFTKSFGVRRDRKARCATISSPDSADSRGYLLRRVARNLDAWMDALARSQIEQVPWADIYRKSKKTTFVYHSASEESDDSKDDSYQPNQGDTTTDEGDTDEDDNDEDDTDEDDTDEDDTDNGDSDNGSDSPDQGNDSAGPRGGAGAGGNSGSGSSGQGRSSGGGSSNARTKRSLEPTYSQGDNKRPRQHSDFQVVLNRLHLAFNCPGEQLLSDGFSHYFFIPTAESSTGVSGGAATNITAALPVSVPSGTVTPPRRGSLTSSISSGSGTSGSDTDAFWSPTSTVSSIHSLPLSSPQSSPVRPKGITTTRSTDNSLTQTTSQSIVELFSATSLIESRPQNALSIVDHAGVILDTKVHQSTIGIVWAGKMYLEGLTSAPKPLCIVVKLADWERDSEAPEGSETVHDLPPLGWVKYWPSFLWCFQ</sequence>
<dbReference type="EMBL" id="JANVFT010000060">
    <property type="protein sequence ID" value="KAJ4480719.1"/>
    <property type="molecule type" value="Genomic_DNA"/>
</dbReference>
<proteinExistence type="predicted"/>
<feature type="compositionally biased region" description="Polar residues" evidence="1">
    <location>
        <begin position="1113"/>
        <end position="1125"/>
    </location>
</feature>
<feature type="region of interest" description="Disordered" evidence="1">
    <location>
        <begin position="1096"/>
        <end position="1125"/>
    </location>
</feature>
<name>A0ABQ8VBL2_9AGAR</name>
<feature type="compositionally biased region" description="Gly residues" evidence="1">
    <location>
        <begin position="948"/>
        <end position="973"/>
    </location>
</feature>
<feature type="region of interest" description="Disordered" evidence="1">
    <location>
        <begin position="1052"/>
        <end position="1083"/>
    </location>
</feature>
<dbReference type="Pfam" id="PF20149">
    <property type="entry name" value="DUF6532"/>
    <property type="match status" value="1"/>
</dbReference>
<evidence type="ECO:0000259" key="2">
    <source>
        <dbReference type="Pfam" id="PF20149"/>
    </source>
</evidence>
<gene>
    <name evidence="3" type="ORF">C8R41DRAFT_982757</name>
</gene>
<feature type="compositionally biased region" description="Low complexity" evidence="1">
    <location>
        <begin position="1096"/>
        <end position="1110"/>
    </location>
</feature>
<accession>A0ABQ8VBL2</accession>
<evidence type="ECO:0000313" key="3">
    <source>
        <dbReference type="EMBL" id="KAJ4480719.1"/>
    </source>
</evidence>
<feature type="region of interest" description="Disordered" evidence="1">
    <location>
        <begin position="879"/>
        <end position="996"/>
    </location>
</feature>
<feature type="compositionally biased region" description="Acidic residues" evidence="1">
    <location>
        <begin position="901"/>
        <end position="931"/>
    </location>
</feature>
<reference evidence="3" key="1">
    <citation type="submission" date="2022-08" db="EMBL/GenBank/DDBJ databases">
        <title>A Global Phylogenomic Analysis of the Shiitake Genus Lentinula.</title>
        <authorList>
            <consortium name="DOE Joint Genome Institute"/>
            <person name="Sierra-Patev S."/>
            <person name="Min B."/>
            <person name="Naranjo-Ortiz M."/>
            <person name="Looney B."/>
            <person name="Konkel Z."/>
            <person name="Slot J.C."/>
            <person name="Sakamoto Y."/>
            <person name="Steenwyk J.L."/>
            <person name="Rokas A."/>
            <person name="Carro J."/>
            <person name="Camarero S."/>
            <person name="Ferreira P."/>
            <person name="Molpeceres G."/>
            <person name="Ruiz-Duenas F.J."/>
            <person name="Serrano A."/>
            <person name="Henrissat B."/>
            <person name="Drula E."/>
            <person name="Hughes K.W."/>
            <person name="Mata J.L."/>
            <person name="Ishikawa N.K."/>
            <person name="Vargas-Isla R."/>
            <person name="Ushijima S."/>
            <person name="Smith C.A."/>
            <person name="Ahrendt S."/>
            <person name="Andreopoulos W."/>
            <person name="He G."/>
            <person name="Labutti K."/>
            <person name="Lipzen A."/>
            <person name="Ng V."/>
            <person name="Riley R."/>
            <person name="Sandor L."/>
            <person name="Barry K."/>
            <person name="Martinez A.T."/>
            <person name="Xiao Y."/>
            <person name="Gibbons J.G."/>
            <person name="Terashima K."/>
            <person name="Grigoriev I.V."/>
            <person name="Hibbett D.S."/>
        </authorList>
    </citation>
    <scope>NUCLEOTIDE SEQUENCE</scope>
    <source>
        <strain evidence="3">RHP3577 ss4</strain>
    </source>
</reference>
<feature type="compositionally biased region" description="Low complexity" evidence="1">
    <location>
        <begin position="932"/>
        <end position="947"/>
    </location>
</feature>
<organism evidence="3 4">
    <name type="scientific">Lentinula lateritia</name>
    <dbReference type="NCBI Taxonomy" id="40482"/>
    <lineage>
        <taxon>Eukaryota</taxon>
        <taxon>Fungi</taxon>
        <taxon>Dikarya</taxon>
        <taxon>Basidiomycota</taxon>
        <taxon>Agaricomycotina</taxon>
        <taxon>Agaricomycetes</taxon>
        <taxon>Agaricomycetidae</taxon>
        <taxon>Agaricales</taxon>
        <taxon>Marasmiineae</taxon>
        <taxon>Omphalotaceae</taxon>
        <taxon>Lentinula</taxon>
    </lineage>
</organism>
<feature type="region of interest" description="Disordered" evidence="1">
    <location>
        <begin position="1"/>
        <end position="119"/>
    </location>
</feature>
<feature type="region of interest" description="Disordered" evidence="1">
    <location>
        <begin position="229"/>
        <end position="252"/>
    </location>
</feature>
<feature type="region of interest" description="Disordered" evidence="1">
    <location>
        <begin position="621"/>
        <end position="651"/>
    </location>
</feature>
<evidence type="ECO:0000256" key="1">
    <source>
        <dbReference type="SAM" id="MobiDB-lite"/>
    </source>
</evidence>
<feature type="compositionally biased region" description="Polar residues" evidence="1">
    <location>
        <begin position="1"/>
        <end position="12"/>
    </location>
</feature>
<evidence type="ECO:0000313" key="4">
    <source>
        <dbReference type="Proteomes" id="UP001150217"/>
    </source>
</evidence>
<comment type="caution">
    <text evidence="3">The sequence shown here is derived from an EMBL/GenBank/DDBJ whole genome shotgun (WGS) entry which is preliminary data.</text>
</comment>
<feature type="domain" description="DUF6532" evidence="2">
    <location>
        <begin position="410"/>
        <end position="573"/>
    </location>
</feature>